<gene>
    <name evidence="4" type="ORF">SNE40_001215</name>
</gene>
<accession>A0AAN8KIV2</accession>
<reference evidence="4 5" key="1">
    <citation type="submission" date="2024-01" db="EMBL/GenBank/DDBJ databases">
        <title>The genome of the rayed Mediterranean limpet Patella caerulea (Linnaeus, 1758).</title>
        <authorList>
            <person name="Anh-Thu Weber A."/>
            <person name="Halstead-Nussloch G."/>
        </authorList>
    </citation>
    <scope>NUCLEOTIDE SEQUENCE [LARGE SCALE GENOMIC DNA]</scope>
    <source>
        <strain evidence="4">AATW-2023a</strain>
        <tissue evidence="4">Whole specimen</tissue>
    </source>
</reference>
<proteinExistence type="predicted"/>
<evidence type="ECO:0000313" key="4">
    <source>
        <dbReference type="EMBL" id="KAK6195878.1"/>
    </source>
</evidence>
<dbReference type="InterPro" id="IPR026828">
    <property type="entry name" value="SAPC2_1/2"/>
</dbReference>
<evidence type="ECO:0000256" key="2">
    <source>
        <dbReference type="SAM" id="MobiDB-lite"/>
    </source>
</evidence>
<dbReference type="PANTHER" id="PTHR14907:SF2">
    <property type="entry name" value="SUPPRESSOR APC DOMAIN-CONTAINING PROTEIN 2"/>
    <property type="match status" value="1"/>
</dbReference>
<feature type="coiled-coil region" evidence="1">
    <location>
        <begin position="410"/>
        <end position="444"/>
    </location>
</feature>
<dbReference type="Pfam" id="PF11414">
    <property type="entry name" value="Suppressor_APC"/>
    <property type="match status" value="1"/>
</dbReference>
<keyword evidence="5" id="KW-1185">Reference proteome</keyword>
<protein>
    <recommendedName>
        <fullName evidence="3">Suppressor APC domain-containing protein</fullName>
    </recommendedName>
</protein>
<keyword evidence="1" id="KW-0175">Coiled coil</keyword>
<evidence type="ECO:0000259" key="3">
    <source>
        <dbReference type="Pfam" id="PF25825"/>
    </source>
</evidence>
<dbReference type="Pfam" id="PF25825">
    <property type="entry name" value="SAPC2_N"/>
    <property type="match status" value="1"/>
</dbReference>
<dbReference type="AlphaFoldDB" id="A0AAN8KIV2"/>
<dbReference type="Proteomes" id="UP001347796">
    <property type="component" value="Unassembled WGS sequence"/>
</dbReference>
<feature type="compositionally biased region" description="Low complexity" evidence="2">
    <location>
        <begin position="158"/>
        <end position="168"/>
    </location>
</feature>
<evidence type="ECO:0000313" key="5">
    <source>
        <dbReference type="Proteomes" id="UP001347796"/>
    </source>
</evidence>
<dbReference type="PANTHER" id="PTHR14907">
    <property type="entry name" value="FI14130P"/>
    <property type="match status" value="1"/>
</dbReference>
<dbReference type="EMBL" id="JAZGQO010000001">
    <property type="protein sequence ID" value="KAK6195878.1"/>
    <property type="molecule type" value="Genomic_DNA"/>
</dbReference>
<name>A0AAN8KIV2_PATCE</name>
<feature type="domain" description="Suppressor APC" evidence="3">
    <location>
        <begin position="12"/>
        <end position="90"/>
    </location>
</feature>
<organism evidence="4 5">
    <name type="scientific">Patella caerulea</name>
    <name type="common">Rayed Mediterranean limpet</name>
    <dbReference type="NCBI Taxonomy" id="87958"/>
    <lineage>
        <taxon>Eukaryota</taxon>
        <taxon>Metazoa</taxon>
        <taxon>Spiralia</taxon>
        <taxon>Lophotrochozoa</taxon>
        <taxon>Mollusca</taxon>
        <taxon>Gastropoda</taxon>
        <taxon>Patellogastropoda</taxon>
        <taxon>Patelloidea</taxon>
        <taxon>Patellidae</taxon>
        <taxon>Patella</taxon>
    </lineage>
</organism>
<evidence type="ECO:0000256" key="1">
    <source>
        <dbReference type="SAM" id="Coils"/>
    </source>
</evidence>
<comment type="caution">
    <text evidence="4">The sequence shown here is derived from an EMBL/GenBank/DDBJ whole genome shotgun (WGS) entry which is preliminary data.</text>
</comment>
<feature type="region of interest" description="Disordered" evidence="2">
    <location>
        <begin position="155"/>
        <end position="195"/>
    </location>
</feature>
<dbReference type="InterPro" id="IPR057953">
    <property type="entry name" value="SAPC2_N"/>
</dbReference>
<sequence>MSQTENIANLEGLPKQFVSSLRILFDILDEKRSGFVRFQDIESRWNEEGVTGLPFGVVDALRKVTPANGCLTFERFVSGLKLALLTSTKQKSHSYKHEKENCSTVIRYVSREQEGGAPAPHQPIYAVPTKHAPVTATVKPNNAINTNYRRAGSHQHINEINSNNNIISPPRPSRPPYRHQEKGDVPPQIPPRDRSQGNRVITELKSWHREQIRPTEPDGSKWAVAVNNRQPRIHVSSSNSRLLQPHQNYPSSESNTIYANIEQFQRKQNEEIKPQRVTVQRRNSGRRHTLTSGVDYNMVKRMKQLEEEKELLMEGQRVLDQAKEWYRKQLSQLHEKESFAGRLSYNDYSLEAHQERMNFQKARIFEVNQQLKTLIESSEKGFPLHMNLAVGSSSSLRTKDNTIHMLKGQNRQLTQEVGQKDDKISQLEREKSTLIRELFESRSKGKTNYDDTTFM</sequence>